<proteinExistence type="predicted"/>
<accession>A0A844WEN4</accession>
<dbReference type="RefSeq" id="WP_160383429.1">
    <property type="nucleotide sequence ID" value="NZ_WNXQ01000009.1"/>
</dbReference>
<name>A0A844WEN4_9RHOB</name>
<evidence type="ECO:0000256" key="1">
    <source>
        <dbReference type="SAM" id="SignalP"/>
    </source>
</evidence>
<keyword evidence="1" id="KW-0732">Signal</keyword>
<evidence type="ECO:0000313" key="3">
    <source>
        <dbReference type="Proteomes" id="UP000443843"/>
    </source>
</evidence>
<dbReference type="Proteomes" id="UP000443843">
    <property type="component" value="Unassembled WGS sequence"/>
</dbReference>
<gene>
    <name evidence="2" type="ORF">GLS40_14325</name>
</gene>
<sequence length="105" mass="11643">MKLAILTALAVAGLATEAPAHDYAYTFQPSNHVIVVSCYRGPWKQVIWDHPNAKFIDSLVAIGYDFPTSEAIANRICRDQNLVFDPEGLKATMKRIYMSSPVSKS</sequence>
<evidence type="ECO:0000313" key="2">
    <source>
        <dbReference type="EMBL" id="MWB79212.1"/>
    </source>
</evidence>
<dbReference type="AlphaFoldDB" id="A0A844WEN4"/>
<dbReference type="EMBL" id="WNXQ01000009">
    <property type="protein sequence ID" value="MWB79212.1"/>
    <property type="molecule type" value="Genomic_DNA"/>
</dbReference>
<comment type="caution">
    <text evidence="2">The sequence shown here is derived from an EMBL/GenBank/DDBJ whole genome shotgun (WGS) entry which is preliminary data.</text>
</comment>
<feature type="signal peptide" evidence="1">
    <location>
        <begin position="1"/>
        <end position="20"/>
    </location>
</feature>
<keyword evidence="3" id="KW-1185">Reference proteome</keyword>
<protein>
    <submittedName>
        <fullName evidence="2">Uncharacterized protein</fullName>
    </submittedName>
</protein>
<organism evidence="2 3">
    <name type="scientific">Pseudooceanicola pacificus</name>
    <dbReference type="NCBI Taxonomy" id="2676438"/>
    <lineage>
        <taxon>Bacteria</taxon>
        <taxon>Pseudomonadati</taxon>
        <taxon>Pseudomonadota</taxon>
        <taxon>Alphaproteobacteria</taxon>
        <taxon>Rhodobacterales</taxon>
        <taxon>Paracoccaceae</taxon>
        <taxon>Pseudooceanicola</taxon>
    </lineage>
</organism>
<reference evidence="2 3" key="1">
    <citation type="submission" date="2019-11" db="EMBL/GenBank/DDBJ databases">
        <title>Pseudooceanicola pacifica sp. nov., isolated from deep-sea sediment of the Pacific Ocean.</title>
        <authorList>
            <person name="Lyu L."/>
        </authorList>
    </citation>
    <scope>NUCLEOTIDE SEQUENCE [LARGE SCALE GENOMIC DNA]</scope>
    <source>
        <strain evidence="2 3">216_PA32_1</strain>
    </source>
</reference>
<feature type="chain" id="PRO_5032673413" evidence="1">
    <location>
        <begin position="21"/>
        <end position="105"/>
    </location>
</feature>